<dbReference type="Gene3D" id="3.40.50.720">
    <property type="entry name" value="NAD(P)-binding Rossmann-like Domain"/>
    <property type="match status" value="1"/>
</dbReference>
<dbReference type="EMBL" id="LGRX02035185">
    <property type="protein sequence ID" value="KAK3235970.1"/>
    <property type="molecule type" value="Genomic_DNA"/>
</dbReference>
<dbReference type="PANTHER" id="PTHR24320">
    <property type="entry name" value="RETINOL DEHYDROGENASE"/>
    <property type="match status" value="1"/>
</dbReference>
<comment type="caution">
    <text evidence="3">The sequence shown here is derived from an EMBL/GenBank/DDBJ whole genome shotgun (WGS) entry which is preliminary data.</text>
</comment>
<accession>A0AAE0BHJ9</accession>
<evidence type="ECO:0000256" key="2">
    <source>
        <dbReference type="ARBA" id="ARBA00023002"/>
    </source>
</evidence>
<dbReference type="InterPro" id="IPR036291">
    <property type="entry name" value="NAD(P)-bd_dom_sf"/>
</dbReference>
<dbReference type="PANTHER" id="PTHR24320:SF148">
    <property type="entry name" value="NAD(P)-BINDING ROSSMANN-FOLD SUPERFAMILY PROTEIN"/>
    <property type="match status" value="1"/>
</dbReference>
<evidence type="ECO:0000313" key="3">
    <source>
        <dbReference type="EMBL" id="KAK3235970.1"/>
    </source>
</evidence>
<dbReference type="GO" id="GO:0016491">
    <property type="term" value="F:oxidoreductase activity"/>
    <property type="evidence" value="ECO:0007669"/>
    <property type="project" value="UniProtKB-KW"/>
</dbReference>
<evidence type="ECO:0000313" key="4">
    <source>
        <dbReference type="Proteomes" id="UP001190700"/>
    </source>
</evidence>
<dbReference type="SUPFAM" id="SSF51735">
    <property type="entry name" value="NAD(P)-binding Rossmann-fold domains"/>
    <property type="match status" value="1"/>
</dbReference>
<organism evidence="3 4">
    <name type="scientific">Cymbomonas tetramitiformis</name>
    <dbReference type="NCBI Taxonomy" id="36881"/>
    <lineage>
        <taxon>Eukaryota</taxon>
        <taxon>Viridiplantae</taxon>
        <taxon>Chlorophyta</taxon>
        <taxon>Pyramimonadophyceae</taxon>
        <taxon>Pyramimonadales</taxon>
        <taxon>Pyramimonadaceae</taxon>
        <taxon>Cymbomonas</taxon>
    </lineage>
</organism>
<reference evidence="3 4" key="1">
    <citation type="journal article" date="2015" name="Genome Biol. Evol.">
        <title>Comparative Genomics of a Bacterivorous Green Alga Reveals Evolutionary Causalities and Consequences of Phago-Mixotrophic Mode of Nutrition.</title>
        <authorList>
            <person name="Burns J.A."/>
            <person name="Paasch A."/>
            <person name="Narechania A."/>
            <person name="Kim E."/>
        </authorList>
    </citation>
    <scope>NUCLEOTIDE SEQUENCE [LARGE SCALE GENOMIC DNA]</scope>
    <source>
        <strain evidence="3 4">PLY_AMNH</strain>
    </source>
</reference>
<proteinExistence type="inferred from homology"/>
<dbReference type="Pfam" id="PF00106">
    <property type="entry name" value="adh_short"/>
    <property type="match status" value="1"/>
</dbReference>
<gene>
    <name evidence="3" type="ORF">CYMTET_53858</name>
</gene>
<dbReference type="Proteomes" id="UP001190700">
    <property type="component" value="Unassembled WGS sequence"/>
</dbReference>
<evidence type="ECO:0000256" key="1">
    <source>
        <dbReference type="ARBA" id="ARBA00006484"/>
    </source>
</evidence>
<dbReference type="AlphaFoldDB" id="A0AAE0BHJ9"/>
<keyword evidence="4" id="KW-1185">Reference proteome</keyword>
<sequence>MGNTKSTPKWFPDFEKTLPSQAGKNIVITGTTSGTGTVAATTMARRGASVAMLNRNSARSEAALKEVQCAAPDAKVVSIECDLLDMESVKKAAETVKTLFPDGVDILCNNAGIMNTPDKATKQGFDEQMQTNHLSHFLLTNELMPLLEKAATRSGEARVVNHSSRAREGTPLEARYLEQKGGDLGGDAFAARYERYHQTKLANAVFTFALHDKLQANGSKVKSLVAHPGLSNTNLFNGMGTAGQFFSGACGQTPEDGTMGILMCMCAKDMPSGDGLYGPTKGFPQGWMSGPPEYIPPESICVDEKAKKMLWEKSVEAVTAYTKMRF</sequence>
<protein>
    <submittedName>
        <fullName evidence="3">Uncharacterized protein</fullName>
    </submittedName>
</protein>
<comment type="similarity">
    <text evidence="1">Belongs to the short-chain dehydrogenases/reductases (SDR) family.</text>
</comment>
<dbReference type="InterPro" id="IPR002347">
    <property type="entry name" value="SDR_fam"/>
</dbReference>
<keyword evidence="2" id="KW-0560">Oxidoreductase</keyword>
<dbReference type="PRINTS" id="PR00081">
    <property type="entry name" value="GDHRDH"/>
</dbReference>
<name>A0AAE0BHJ9_9CHLO</name>